<dbReference type="InterPro" id="IPR007428">
    <property type="entry name" value="MlaA"/>
</dbReference>
<dbReference type="EMBL" id="VHSG01000012">
    <property type="protein sequence ID" value="TQV78705.1"/>
    <property type="molecule type" value="Genomic_DNA"/>
</dbReference>
<dbReference type="PANTHER" id="PTHR30035:SF3">
    <property type="entry name" value="INTERMEMBRANE PHOSPHOLIPID TRANSPORT SYSTEM LIPOPROTEIN MLAA"/>
    <property type="match status" value="1"/>
</dbReference>
<organism evidence="4 5">
    <name type="scientific">Exilibacterium tricleocarpae</name>
    <dbReference type="NCBI Taxonomy" id="2591008"/>
    <lineage>
        <taxon>Bacteria</taxon>
        <taxon>Pseudomonadati</taxon>
        <taxon>Pseudomonadota</taxon>
        <taxon>Gammaproteobacteria</taxon>
        <taxon>Cellvibrionales</taxon>
        <taxon>Cellvibrionaceae</taxon>
        <taxon>Exilibacterium</taxon>
    </lineage>
</organism>
<dbReference type="Proteomes" id="UP000319732">
    <property type="component" value="Unassembled WGS sequence"/>
</dbReference>
<dbReference type="GO" id="GO:0120010">
    <property type="term" value="P:intermembrane phospholipid transfer"/>
    <property type="evidence" value="ECO:0007669"/>
    <property type="project" value="TreeGrafter"/>
</dbReference>
<accession>A0A545TNA8</accession>
<evidence type="ECO:0000256" key="1">
    <source>
        <dbReference type="ARBA" id="ARBA00010634"/>
    </source>
</evidence>
<proteinExistence type="inferred from homology"/>
<keyword evidence="4" id="KW-0449">Lipoprotein</keyword>
<gene>
    <name evidence="4" type="ORF">FKG94_11800</name>
</gene>
<evidence type="ECO:0000256" key="3">
    <source>
        <dbReference type="SAM" id="SignalP"/>
    </source>
</evidence>
<dbReference type="PRINTS" id="PR01805">
    <property type="entry name" value="VACJLIPOPROT"/>
</dbReference>
<dbReference type="AlphaFoldDB" id="A0A545TNA8"/>
<feature type="signal peptide" evidence="3">
    <location>
        <begin position="1"/>
        <end position="22"/>
    </location>
</feature>
<dbReference type="PROSITE" id="PS51257">
    <property type="entry name" value="PROKAR_LIPOPROTEIN"/>
    <property type="match status" value="1"/>
</dbReference>
<reference evidence="4 5" key="1">
    <citation type="submission" date="2019-06" db="EMBL/GenBank/DDBJ databases">
        <title>Whole genome sequence for Cellvibrionaceae sp. R142.</title>
        <authorList>
            <person name="Wang G."/>
        </authorList>
    </citation>
    <scope>NUCLEOTIDE SEQUENCE [LARGE SCALE GENOMIC DNA]</scope>
    <source>
        <strain evidence="4 5">R142</strain>
    </source>
</reference>
<protein>
    <submittedName>
        <fullName evidence="4">VacJ family lipoprotein</fullName>
    </submittedName>
</protein>
<keyword evidence="5" id="KW-1185">Reference proteome</keyword>
<dbReference type="PANTHER" id="PTHR30035">
    <property type="entry name" value="LIPOPROTEIN VACJ-RELATED"/>
    <property type="match status" value="1"/>
</dbReference>
<evidence type="ECO:0000313" key="5">
    <source>
        <dbReference type="Proteomes" id="UP000319732"/>
    </source>
</evidence>
<name>A0A545TNA8_9GAMM</name>
<feature type="chain" id="PRO_5021903812" evidence="3">
    <location>
        <begin position="23"/>
        <end position="263"/>
    </location>
</feature>
<sequence>MSHFRCRFLFIVVASVLVSACATQTQNQNPSPNSSPNQDQDLNLEWEENPVDPWEGFNRSMFAFNDGVDTYFLKPVAKGYRAITPDPVENSVSNVFGNLLEIRNVINDVLQWKWGKAGNDSGRFLINSTIGIAGLFDVAAKMGLERNDGEDFGQTLATWGVGSGPYLVLPLFGPSNVRDGLSFPIDAFSDPIRYIDHVPTRNSINGVQLISTRAGLLQAESLISGDKYVFFRDAFLQRREYLILDGEVEDDFGEDFEDYDEDY</sequence>
<dbReference type="GO" id="GO:0016020">
    <property type="term" value="C:membrane"/>
    <property type="evidence" value="ECO:0007669"/>
    <property type="project" value="InterPro"/>
</dbReference>
<dbReference type="OrthoDB" id="9785326at2"/>
<comment type="similarity">
    <text evidence="1">Belongs to the MlaA family.</text>
</comment>
<evidence type="ECO:0000256" key="2">
    <source>
        <dbReference type="ARBA" id="ARBA00022729"/>
    </source>
</evidence>
<comment type="caution">
    <text evidence="4">The sequence shown here is derived from an EMBL/GenBank/DDBJ whole genome shotgun (WGS) entry which is preliminary data.</text>
</comment>
<keyword evidence="2 3" id="KW-0732">Signal</keyword>
<evidence type="ECO:0000313" key="4">
    <source>
        <dbReference type="EMBL" id="TQV78705.1"/>
    </source>
</evidence>
<dbReference type="Pfam" id="PF04333">
    <property type="entry name" value="MlaA"/>
    <property type="match status" value="1"/>
</dbReference>
<dbReference type="RefSeq" id="WP_142904498.1">
    <property type="nucleotide sequence ID" value="NZ_ML660093.1"/>
</dbReference>